<name>A0ABT9WMT9_9BACI</name>
<dbReference type="RefSeq" id="WP_307225951.1">
    <property type="nucleotide sequence ID" value="NZ_JAUSTT010000001.1"/>
</dbReference>
<proteinExistence type="predicted"/>
<organism evidence="4 5">
    <name type="scientific">Bacillus chungangensis</name>
    <dbReference type="NCBI Taxonomy" id="587633"/>
    <lineage>
        <taxon>Bacteria</taxon>
        <taxon>Bacillati</taxon>
        <taxon>Bacillota</taxon>
        <taxon>Bacilli</taxon>
        <taxon>Bacillales</taxon>
        <taxon>Bacillaceae</taxon>
        <taxon>Bacillus</taxon>
    </lineage>
</organism>
<dbReference type="PROSITE" id="PS51257">
    <property type="entry name" value="PROKAR_LIPOPROTEIN"/>
    <property type="match status" value="1"/>
</dbReference>
<accession>A0ABT9WMT9</accession>
<sequence>MISNRTKLIILSLLTFSLILSGCSLTSGEKKKIDPPQDVSYLKEDESTTITEEEDKALQADNQSEKEAAVMTELFLIDKNDFVASKTMMLPNTESVAKQALQYLVSEGPVESMLPNGFRAVLPPDTMIHGVNIEDGKAIADFSSEFKNYQAEDEEKIVQAVTWTLTQFDGVDSVEMRMNGETLTEMPVNGTVLASTGLTRNQGINIETEAVADITNTHPVIVYFIAQNDDDYYYVPVTKRASNTETDRVTAAVNQLIAGPGYESELVSGFLPDVKLLETPKLENGQVTLNFNDAVLGSYEKKMISNHLLQSLVLTLTEQQGIESVAVKVDGSTELVSGDGEPLTEPVTRPTKINADRF</sequence>
<evidence type="ECO:0000313" key="4">
    <source>
        <dbReference type="EMBL" id="MDQ0174468.1"/>
    </source>
</evidence>
<feature type="domain" description="GerMN" evidence="3">
    <location>
        <begin position="97"/>
        <end position="187"/>
    </location>
</feature>
<feature type="domain" description="GerMN" evidence="3">
    <location>
        <begin position="249"/>
        <end position="338"/>
    </location>
</feature>
<evidence type="ECO:0000256" key="2">
    <source>
        <dbReference type="SAM" id="SignalP"/>
    </source>
</evidence>
<reference evidence="4 5" key="1">
    <citation type="submission" date="2023-07" db="EMBL/GenBank/DDBJ databases">
        <title>Genomic Encyclopedia of Type Strains, Phase IV (KMG-IV): sequencing the most valuable type-strain genomes for metagenomic binning, comparative biology and taxonomic classification.</title>
        <authorList>
            <person name="Goeker M."/>
        </authorList>
    </citation>
    <scope>NUCLEOTIDE SEQUENCE [LARGE SCALE GENOMIC DNA]</scope>
    <source>
        <strain evidence="4 5">DSM 23837</strain>
    </source>
</reference>
<dbReference type="Proteomes" id="UP001223586">
    <property type="component" value="Unassembled WGS sequence"/>
</dbReference>
<keyword evidence="5" id="KW-1185">Reference proteome</keyword>
<evidence type="ECO:0000256" key="1">
    <source>
        <dbReference type="SAM" id="MobiDB-lite"/>
    </source>
</evidence>
<dbReference type="InterPro" id="IPR019606">
    <property type="entry name" value="GerMN"/>
</dbReference>
<protein>
    <submittedName>
        <fullName evidence="4">Germination protein M</fullName>
    </submittedName>
</protein>
<evidence type="ECO:0000259" key="3">
    <source>
        <dbReference type="SMART" id="SM00909"/>
    </source>
</evidence>
<evidence type="ECO:0000313" key="5">
    <source>
        <dbReference type="Proteomes" id="UP001223586"/>
    </source>
</evidence>
<dbReference type="EMBL" id="JAUSTT010000001">
    <property type="protein sequence ID" value="MDQ0174468.1"/>
    <property type="molecule type" value="Genomic_DNA"/>
</dbReference>
<feature type="region of interest" description="Disordered" evidence="1">
    <location>
        <begin position="28"/>
        <end position="48"/>
    </location>
</feature>
<dbReference type="SMART" id="SM00909">
    <property type="entry name" value="Germane"/>
    <property type="match status" value="2"/>
</dbReference>
<feature type="region of interest" description="Disordered" evidence="1">
    <location>
        <begin position="336"/>
        <end position="358"/>
    </location>
</feature>
<dbReference type="Pfam" id="PF10646">
    <property type="entry name" value="Germane"/>
    <property type="match status" value="2"/>
</dbReference>
<comment type="caution">
    <text evidence="4">The sequence shown here is derived from an EMBL/GenBank/DDBJ whole genome shotgun (WGS) entry which is preliminary data.</text>
</comment>
<keyword evidence="2" id="KW-0732">Signal</keyword>
<gene>
    <name evidence="4" type="ORF">J2S08_000299</name>
</gene>
<feature type="signal peptide" evidence="2">
    <location>
        <begin position="1"/>
        <end position="26"/>
    </location>
</feature>
<feature type="compositionally biased region" description="Basic and acidic residues" evidence="1">
    <location>
        <begin position="28"/>
        <end position="46"/>
    </location>
</feature>
<feature type="chain" id="PRO_5046588543" evidence="2">
    <location>
        <begin position="27"/>
        <end position="358"/>
    </location>
</feature>